<gene>
    <name evidence="1" type="ORF">MNBD_BACTEROID05-1343</name>
</gene>
<name>A0A3B0TGZ3_9ZZZZ</name>
<organism evidence="1">
    <name type="scientific">hydrothermal vent metagenome</name>
    <dbReference type="NCBI Taxonomy" id="652676"/>
    <lineage>
        <taxon>unclassified sequences</taxon>
        <taxon>metagenomes</taxon>
        <taxon>ecological metagenomes</taxon>
    </lineage>
</organism>
<protein>
    <submittedName>
        <fullName evidence="1">Uncharacterized protein</fullName>
    </submittedName>
</protein>
<accession>A0A3B0TGZ3</accession>
<dbReference type="AlphaFoldDB" id="A0A3B0TGZ3"/>
<proteinExistence type="predicted"/>
<evidence type="ECO:0000313" key="1">
    <source>
        <dbReference type="EMBL" id="VAW17915.1"/>
    </source>
</evidence>
<sequence>GEVSLTGSGYVGEADVSSNAYKETLDATYVSNGWAGSQGANNVNSDNGDVDGYDLGDAITFPDMVTTYSAYLEANSLVLSAAADLTEMADIKYGSNFTFTDVSNGYGSIDMDGAGNLSISGKVYVKGGDVIFKVDGGNETINYTGTGVIYSTNDVILKANLLTDGNSSFPSNIIGFMAGNDVQFDRTPTSTTEVMGLFYAVNRIHFDKSVYVAGTVVGDFIEGESNGSVVYQVPDTVSNLPEGLIGDAATCFVKVISWRKI</sequence>
<feature type="non-terminal residue" evidence="1">
    <location>
        <position position="1"/>
    </location>
</feature>
<dbReference type="EMBL" id="UOEN01000395">
    <property type="protein sequence ID" value="VAW17915.1"/>
    <property type="molecule type" value="Genomic_DNA"/>
</dbReference>
<reference evidence="1" key="1">
    <citation type="submission" date="2018-06" db="EMBL/GenBank/DDBJ databases">
        <authorList>
            <person name="Zhirakovskaya E."/>
        </authorList>
    </citation>
    <scope>NUCLEOTIDE SEQUENCE</scope>
</reference>